<dbReference type="Proteomes" id="UP000195106">
    <property type="component" value="Unassembled WGS sequence"/>
</dbReference>
<reference evidence="1 2" key="1">
    <citation type="submission" date="2016-08" db="EMBL/GenBank/DDBJ databases">
        <title>Genome sequence of Clavibacter michiganensis spp. strain CASJ009.</title>
        <authorList>
            <person name="Thapa S.P."/>
            <person name="Coaker G."/>
        </authorList>
    </citation>
    <scope>NUCLEOTIDE SEQUENCE [LARGE SCALE GENOMIC DNA]</scope>
    <source>
        <strain evidence="1">CASJ009</strain>
    </source>
</reference>
<evidence type="ECO:0000313" key="2">
    <source>
        <dbReference type="Proteomes" id="UP000195106"/>
    </source>
</evidence>
<dbReference type="EMBL" id="MDHJ01000001">
    <property type="protein sequence ID" value="OUE07944.1"/>
    <property type="molecule type" value="Genomic_DNA"/>
</dbReference>
<evidence type="ECO:0000313" key="1">
    <source>
        <dbReference type="EMBL" id="OUE07944.1"/>
    </source>
</evidence>
<comment type="caution">
    <text evidence="1">The sequence shown here is derived from an EMBL/GenBank/DDBJ whole genome shotgun (WGS) entry which is preliminary data.</text>
</comment>
<name>A0A251XQU8_9MICO</name>
<organism evidence="1 2">
    <name type="scientific">Clavibacter michiganensis</name>
    <dbReference type="NCBI Taxonomy" id="28447"/>
    <lineage>
        <taxon>Bacteria</taxon>
        <taxon>Bacillati</taxon>
        <taxon>Actinomycetota</taxon>
        <taxon>Actinomycetes</taxon>
        <taxon>Micrococcales</taxon>
        <taxon>Microbacteriaceae</taxon>
        <taxon>Clavibacter</taxon>
    </lineage>
</organism>
<proteinExistence type="predicted"/>
<protein>
    <submittedName>
        <fullName evidence="1">Uncharacterized protein</fullName>
    </submittedName>
</protein>
<sequence length="43" mass="4891">MDRDRRDRRDARAVCEHGRMDAHAEPDLVPELLVTDLAASLAF</sequence>
<dbReference type="AlphaFoldDB" id="A0A251XQU8"/>
<accession>A0A251XQU8</accession>
<gene>
    <name evidence="1" type="ORF">CMsap09_03265</name>
</gene>